<evidence type="ECO:0000256" key="1">
    <source>
        <dbReference type="SAM" id="MobiDB-lite"/>
    </source>
</evidence>
<protein>
    <submittedName>
        <fullName evidence="2">Uncharacterized protein</fullName>
    </submittedName>
</protein>
<dbReference type="OrthoDB" id="9918773at2"/>
<evidence type="ECO:0000313" key="3">
    <source>
        <dbReference type="Proteomes" id="UP000182229"/>
    </source>
</evidence>
<name>A0A1L9BJJ9_9BACT</name>
<keyword evidence="3" id="KW-1185">Reference proteome</keyword>
<dbReference type="AlphaFoldDB" id="A0A1L9BJJ9"/>
<accession>A0A1L9BJJ9</accession>
<feature type="compositionally biased region" description="Pro residues" evidence="1">
    <location>
        <begin position="15"/>
        <end position="24"/>
    </location>
</feature>
<proteinExistence type="predicted"/>
<feature type="region of interest" description="Disordered" evidence="1">
    <location>
        <begin position="103"/>
        <end position="141"/>
    </location>
</feature>
<dbReference type="Proteomes" id="UP000182229">
    <property type="component" value="Unassembled WGS sequence"/>
</dbReference>
<feature type="region of interest" description="Disordered" evidence="1">
    <location>
        <begin position="1"/>
        <end position="26"/>
    </location>
</feature>
<reference evidence="2 3" key="2">
    <citation type="submission" date="2016-12" db="EMBL/GenBank/DDBJ databases">
        <title>Draft Genome Sequence of Cystobacter ferrugineus Strain Cbfe23.</title>
        <authorList>
            <person name="Akbar S."/>
            <person name="Dowd S.E."/>
            <person name="Stevens D.C."/>
        </authorList>
    </citation>
    <scope>NUCLEOTIDE SEQUENCE [LARGE SCALE GENOMIC DNA]</scope>
    <source>
        <strain evidence="2 3">Cbfe23</strain>
    </source>
</reference>
<comment type="caution">
    <text evidence="2">The sequence shown here is derived from an EMBL/GenBank/DDBJ whole genome shotgun (WGS) entry which is preliminary data.</text>
</comment>
<organism evidence="2 3">
    <name type="scientific">Cystobacter ferrugineus</name>
    <dbReference type="NCBI Taxonomy" id="83449"/>
    <lineage>
        <taxon>Bacteria</taxon>
        <taxon>Pseudomonadati</taxon>
        <taxon>Myxococcota</taxon>
        <taxon>Myxococcia</taxon>
        <taxon>Myxococcales</taxon>
        <taxon>Cystobacterineae</taxon>
        <taxon>Archangiaceae</taxon>
        <taxon>Cystobacter</taxon>
    </lineage>
</organism>
<sequence length="141" mass="15068">MTTQNIYLGATQPTYAPPAPPPANPTAVAMPELTPGETVVFALDLKQRTDTVTVTLTPSWPFEEKASDTQVNVFTLDGSSENTASRTLTVKSDASGQYRFVAAPVSVNRPSRESEDPEQPGTVSGDLDVTPPEPPRKPDLV</sequence>
<reference evidence="3" key="1">
    <citation type="submission" date="2016-11" db="EMBL/GenBank/DDBJ databases">
        <authorList>
            <person name="Shukria A."/>
            <person name="Stevens D.C."/>
        </authorList>
    </citation>
    <scope>NUCLEOTIDE SEQUENCE [LARGE SCALE GENOMIC DNA]</scope>
    <source>
        <strain evidence="3">Cbfe23</strain>
    </source>
</reference>
<gene>
    <name evidence="2" type="ORF">BON30_03805</name>
</gene>
<dbReference type="EMBL" id="MPIN01000001">
    <property type="protein sequence ID" value="OJH42338.1"/>
    <property type="molecule type" value="Genomic_DNA"/>
</dbReference>
<evidence type="ECO:0000313" key="2">
    <source>
        <dbReference type="EMBL" id="OJH42338.1"/>
    </source>
</evidence>
<dbReference type="RefSeq" id="WP_071896429.1">
    <property type="nucleotide sequence ID" value="NZ_MPIN01000001.1"/>
</dbReference>